<dbReference type="EMBL" id="JACHEK010000002">
    <property type="protein sequence ID" value="MBB6143244.1"/>
    <property type="molecule type" value="Genomic_DNA"/>
</dbReference>
<reference evidence="2 3" key="1">
    <citation type="submission" date="2020-08" db="EMBL/GenBank/DDBJ databases">
        <title>Genomic Encyclopedia of Type Strains, Phase IV (KMG-IV): sequencing the most valuable type-strain genomes for metagenomic binning, comparative biology and taxonomic classification.</title>
        <authorList>
            <person name="Goeker M."/>
        </authorList>
    </citation>
    <scope>NUCLEOTIDE SEQUENCE [LARGE SCALE GENOMIC DNA]</scope>
    <source>
        <strain evidence="2 3">DSM 103733</strain>
    </source>
</reference>
<protein>
    <submittedName>
        <fullName evidence="2">Tagatose 1,6-diphosphate aldolase</fullName>
        <ecNumber evidence="2">4.1.2.40</ecNumber>
    </submittedName>
</protein>
<dbReference type="Pfam" id="PF13302">
    <property type="entry name" value="Acetyltransf_3"/>
    <property type="match status" value="1"/>
</dbReference>
<dbReference type="AlphaFoldDB" id="A0A841JZ36"/>
<dbReference type="GO" id="GO:0009025">
    <property type="term" value="F:tagatose-bisphosphate aldolase activity"/>
    <property type="evidence" value="ECO:0007669"/>
    <property type="project" value="UniProtKB-EC"/>
</dbReference>
<dbReference type="InterPro" id="IPR000182">
    <property type="entry name" value="GNAT_dom"/>
</dbReference>
<dbReference type="SUPFAM" id="SSF55729">
    <property type="entry name" value="Acyl-CoA N-acyltransferases (Nat)"/>
    <property type="match status" value="1"/>
</dbReference>
<evidence type="ECO:0000313" key="2">
    <source>
        <dbReference type="EMBL" id="MBB6143244.1"/>
    </source>
</evidence>
<dbReference type="InterPro" id="IPR016181">
    <property type="entry name" value="Acyl_CoA_acyltransferase"/>
</dbReference>
<feature type="domain" description="N-acetyltransferase" evidence="1">
    <location>
        <begin position="9"/>
        <end position="154"/>
    </location>
</feature>
<accession>A0A841JZ36</accession>
<comment type="caution">
    <text evidence="2">The sequence shown here is derived from an EMBL/GenBank/DDBJ whole genome shotgun (WGS) entry which is preliminary data.</text>
</comment>
<keyword evidence="3" id="KW-1185">Reference proteome</keyword>
<proteinExistence type="predicted"/>
<dbReference type="Gene3D" id="3.40.630.30">
    <property type="match status" value="1"/>
</dbReference>
<name>A0A841JZ36_9BACT</name>
<keyword evidence="2" id="KW-0456">Lyase</keyword>
<dbReference type="PANTHER" id="PTHR39173">
    <property type="entry name" value="ACETYLTRANSFERASE"/>
    <property type="match status" value="1"/>
</dbReference>
<sequence>MKFQMDIAPNISTAPLDPGPLKEGELRLELAEFTPHAIHQVPTYHFRMIDAQSGSEAGSINLRLGWDENLTLYAGHFGYGVDEAFRGRRYASRSVTLLKPLAQQHGYTHLWITCNPENIASRRSCELAGAEFIGTVDLPESSQYYARGMRQKCRYRLEVA</sequence>
<evidence type="ECO:0000259" key="1">
    <source>
        <dbReference type="PROSITE" id="PS51186"/>
    </source>
</evidence>
<gene>
    <name evidence="2" type="ORF">HNQ77_001188</name>
</gene>
<dbReference type="Proteomes" id="UP000538666">
    <property type="component" value="Unassembled WGS sequence"/>
</dbReference>
<dbReference type="EC" id="4.1.2.40" evidence="2"/>
<dbReference type="PROSITE" id="PS51186">
    <property type="entry name" value="GNAT"/>
    <property type="match status" value="1"/>
</dbReference>
<dbReference type="RefSeq" id="WP_231581615.1">
    <property type="nucleotide sequence ID" value="NZ_JACHEK010000002.1"/>
</dbReference>
<organism evidence="2 3">
    <name type="scientific">Silvibacterium bohemicum</name>
    <dbReference type="NCBI Taxonomy" id="1577686"/>
    <lineage>
        <taxon>Bacteria</taxon>
        <taxon>Pseudomonadati</taxon>
        <taxon>Acidobacteriota</taxon>
        <taxon>Terriglobia</taxon>
        <taxon>Terriglobales</taxon>
        <taxon>Acidobacteriaceae</taxon>
        <taxon>Silvibacterium</taxon>
    </lineage>
</organism>
<dbReference type="GO" id="GO:0016747">
    <property type="term" value="F:acyltransferase activity, transferring groups other than amino-acyl groups"/>
    <property type="evidence" value="ECO:0007669"/>
    <property type="project" value="InterPro"/>
</dbReference>
<dbReference type="PANTHER" id="PTHR39173:SF1">
    <property type="entry name" value="ACETYLTRANSFERASE"/>
    <property type="match status" value="1"/>
</dbReference>
<evidence type="ECO:0000313" key="3">
    <source>
        <dbReference type="Proteomes" id="UP000538666"/>
    </source>
</evidence>